<organism evidence="2 3">
    <name type="scientific">Deinandra increscens subsp. villosa</name>
    <dbReference type="NCBI Taxonomy" id="3103831"/>
    <lineage>
        <taxon>Eukaryota</taxon>
        <taxon>Viridiplantae</taxon>
        <taxon>Streptophyta</taxon>
        <taxon>Embryophyta</taxon>
        <taxon>Tracheophyta</taxon>
        <taxon>Spermatophyta</taxon>
        <taxon>Magnoliopsida</taxon>
        <taxon>eudicotyledons</taxon>
        <taxon>Gunneridae</taxon>
        <taxon>Pentapetalae</taxon>
        <taxon>asterids</taxon>
        <taxon>campanulids</taxon>
        <taxon>Asterales</taxon>
        <taxon>Asteraceae</taxon>
        <taxon>Asteroideae</taxon>
        <taxon>Heliantheae alliance</taxon>
        <taxon>Madieae</taxon>
        <taxon>Madiinae</taxon>
        <taxon>Deinandra</taxon>
    </lineage>
</organism>
<name>A0AAP0H8N5_9ASTR</name>
<evidence type="ECO:0000256" key="1">
    <source>
        <dbReference type="SAM" id="MobiDB-lite"/>
    </source>
</evidence>
<evidence type="ECO:0000313" key="3">
    <source>
        <dbReference type="Proteomes" id="UP001408789"/>
    </source>
</evidence>
<dbReference type="AlphaFoldDB" id="A0AAP0H8N5"/>
<dbReference type="Gene3D" id="3.80.10.10">
    <property type="entry name" value="Ribonuclease Inhibitor"/>
    <property type="match status" value="1"/>
</dbReference>
<protein>
    <submittedName>
        <fullName evidence="2">Uncharacterized protein</fullName>
    </submittedName>
</protein>
<gene>
    <name evidence="2" type="ORF">SSX86_004046</name>
</gene>
<comment type="caution">
    <text evidence="2">The sequence shown here is derived from an EMBL/GenBank/DDBJ whole genome shotgun (WGS) entry which is preliminary data.</text>
</comment>
<dbReference type="InterPro" id="IPR032675">
    <property type="entry name" value="LRR_dom_sf"/>
</dbReference>
<dbReference type="Proteomes" id="UP001408789">
    <property type="component" value="Unassembled WGS sequence"/>
</dbReference>
<reference evidence="2 3" key="1">
    <citation type="submission" date="2024-04" db="EMBL/GenBank/DDBJ databases">
        <title>The reference genome of an endangered Asteraceae, Deinandra increscens subsp. villosa, native to the Central Coast of California.</title>
        <authorList>
            <person name="Guilliams M."/>
            <person name="Hasenstab-Lehman K."/>
            <person name="Meyer R."/>
            <person name="Mcevoy S."/>
        </authorList>
    </citation>
    <scope>NUCLEOTIDE SEQUENCE [LARGE SCALE GENOMIC DNA]</scope>
    <source>
        <tissue evidence="2">Leaf</tissue>
    </source>
</reference>
<feature type="compositionally biased region" description="Low complexity" evidence="1">
    <location>
        <begin position="229"/>
        <end position="243"/>
    </location>
</feature>
<proteinExistence type="predicted"/>
<sequence>MTHEGLHHRSSTPSASQFLNGVTVLIGSLGYSHFSDQNRCFSCTRSISPYTTYMGKWLGSRQILCNLAAKGARADGTLDFLLMQVVDTYAFIGDVSCLVEKIQSFFMQEAIPGTHEVLKSIVLEVMAPSLQLCNFPGDVYDRVKGARVSTESQERFSEQIIFGKIPLEFTNKIPANAIVDLSFNNLIGPIPESGVFFNQDKGLFAENLELCDQPLDNLCLIPSSASISPNVSSPSTSPSAITAFQKPPTRLSQAIHQTPRVHHQNPGLKPPHSLGSSLATSPG</sequence>
<feature type="region of interest" description="Disordered" evidence="1">
    <location>
        <begin position="229"/>
        <end position="283"/>
    </location>
</feature>
<accession>A0AAP0H8N5</accession>
<evidence type="ECO:0000313" key="2">
    <source>
        <dbReference type="EMBL" id="KAK9075717.1"/>
    </source>
</evidence>
<keyword evidence="3" id="KW-1185">Reference proteome</keyword>
<feature type="compositionally biased region" description="Polar residues" evidence="1">
    <location>
        <begin position="274"/>
        <end position="283"/>
    </location>
</feature>
<dbReference type="EMBL" id="JBCNJP010000007">
    <property type="protein sequence ID" value="KAK9075717.1"/>
    <property type="molecule type" value="Genomic_DNA"/>
</dbReference>